<dbReference type="SUPFAM" id="SSF56219">
    <property type="entry name" value="DNase I-like"/>
    <property type="match status" value="1"/>
</dbReference>
<name>W5RBD0_9BACT</name>
<evidence type="ECO:0000313" key="2">
    <source>
        <dbReference type="EMBL" id="AGS50331.1"/>
    </source>
</evidence>
<reference evidence="2" key="1">
    <citation type="submission" date="2013-01" db="EMBL/GenBank/DDBJ databases">
        <title>An Alpha-L-Rhamnosidase with Exceptional Activity on Rutin from the Metagenome of the Elephants Distal Gut.</title>
        <authorList>
            <person name="Rabausch U."/>
            <person name="Ilmberger N."/>
            <person name="Streit W.R."/>
        </authorList>
    </citation>
    <scope>NUCLEOTIDE SEQUENCE</scope>
</reference>
<evidence type="ECO:0000256" key="1">
    <source>
        <dbReference type="SAM" id="SignalP"/>
    </source>
</evidence>
<proteinExistence type="predicted"/>
<dbReference type="EMBL" id="KC502870">
    <property type="protein sequence ID" value="AGS50331.1"/>
    <property type="molecule type" value="Genomic_DNA"/>
</dbReference>
<accession>W5RBD0</accession>
<sequence>MKKLLAIVILCVTAMGVKAHELKVASFNIRYDNPDDYKKGHGWGQRKDKVIDFLKAQNLDIFGAQ</sequence>
<dbReference type="InterPro" id="IPR036691">
    <property type="entry name" value="Endo/exonu/phosph_ase_sf"/>
</dbReference>
<protein>
    <recommendedName>
        <fullName evidence="3">Endonuclease</fullName>
    </recommendedName>
</protein>
<dbReference type="AlphaFoldDB" id="W5RBD0"/>
<organism evidence="2">
    <name type="scientific">uncultured bacterium Ele16D6</name>
    <dbReference type="NCBI Taxonomy" id="1340030"/>
    <lineage>
        <taxon>Bacteria</taxon>
        <taxon>environmental samples</taxon>
    </lineage>
</organism>
<dbReference type="Gene3D" id="3.60.10.10">
    <property type="entry name" value="Endonuclease/exonuclease/phosphatase"/>
    <property type="match status" value="1"/>
</dbReference>
<feature type="signal peptide" evidence="1">
    <location>
        <begin position="1"/>
        <end position="19"/>
    </location>
</feature>
<keyword evidence="1" id="KW-0732">Signal</keyword>
<feature type="chain" id="PRO_5004870752" description="Endonuclease" evidence="1">
    <location>
        <begin position="20"/>
        <end position="65"/>
    </location>
</feature>
<evidence type="ECO:0008006" key="3">
    <source>
        <dbReference type="Google" id="ProtNLM"/>
    </source>
</evidence>